<sequence length="106" mass="12141">RPHGHRRPNALFARPSLHPPLSCCNVLYSLHFYAHADHDPRRLSQVSRQTTSAVSRIVLGHMLRMWRQVCWAFHLPAAWASSNIRPLSPCQLPASCVLRFRHTSVV</sequence>
<proteinExistence type="predicted"/>
<dbReference type="EMBL" id="KZ857585">
    <property type="protein sequence ID" value="RDX40118.1"/>
    <property type="molecule type" value="Genomic_DNA"/>
</dbReference>
<evidence type="ECO:0000313" key="2">
    <source>
        <dbReference type="Proteomes" id="UP000256964"/>
    </source>
</evidence>
<dbReference type="AlphaFoldDB" id="A0A371CIK3"/>
<feature type="non-terminal residue" evidence="1">
    <location>
        <position position="1"/>
    </location>
</feature>
<name>A0A371CIK3_9APHY</name>
<organism evidence="1 2">
    <name type="scientific">Lentinus brumalis</name>
    <dbReference type="NCBI Taxonomy" id="2498619"/>
    <lineage>
        <taxon>Eukaryota</taxon>
        <taxon>Fungi</taxon>
        <taxon>Dikarya</taxon>
        <taxon>Basidiomycota</taxon>
        <taxon>Agaricomycotina</taxon>
        <taxon>Agaricomycetes</taxon>
        <taxon>Polyporales</taxon>
        <taxon>Polyporaceae</taxon>
        <taxon>Lentinus</taxon>
    </lineage>
</organism>
<evidence type="ECO:0000313" key="1">
    <source>
        <dbReference type="EMBL" id="RDX40118.1"/>
    </source>
</evidence>
<gene>
    <name evidence="1" type="ORF">OH76DRAFT_1413162</name>
</gene>
<dbReference type="Proteomes" id="UP000256964">
    <property type="component" value="Unassembled WGS sequence"/>
</dbReference>
<protein>
    <submittedName>
        <fullName evidence="1">Uncharacterized protein</fullName>
    </submittedName>
</protein>
<accession>A0A371CIK3</accession>
<feature type="non-terminal residue" evidence="1">
    <location>
        <position position="106"/>
    </location>
</feature>
<keyword evidence="2" id="KW-1185">Reference proteome</keyword>
<reference evidence="1 2" key="1">
    <citation type="journal article" date="2018" name="Biotechnol. Biofuels">
        <title>Integrative visual omics of the white-rot fungus Polyporus brumalis exposes the biotechnological potential of its oxidative enzymes for delignifying raw plant biomass.</title>
        <authorList>
            <person name="Miyauchi S."/>
            <person name="Rancon A."/>
            <person name="Drula E."/>
            <person name="Hage H."/>
            <person name="Chaduli D."/>
            <person name="Favel A."/>
            <person name="Grisel S."/>
            <person name="Henrissat B."/>
            <person name="Herpoel-Gimbert I."/>
            <person name="Ruiz-Duenas F.J."/>
            <person name="Chevret D."/>
            <person name="Hainaut M."/>
            <person name="Lin J."/>
            <person name="Wang M."/>
            <person name="Pangilinan J."/>
            <person name="Lipzen A."/>
            <person name="Lesage-Meessen L."/>
            <person name="Navarro D."/>
            <person name="Riley R."/>
            <person name="Grigoriev I.V."/>
            <person name="Zhou S."/>
            <person name="Raouche S."/>
            <person name="Rosso M.N."/>
        </authorList>
    </citation>
    <scope>NUCLEOTIDE SEQUENCE [LARGE SCALE GENOMIC DNA]</scope>
    <source>
        <strain evidence="1 2">BRFM 1820</strain>
    </source>
</reference>